<feature type="compositionally biased region" description="Low complexity" evidence="1">
    <location>
        <begin position="7"/>
        <end position="24"/>
    </location>
</feature>
<keyword evidence="3" id="KW-1185">Reference proteome</keyword>
<feature type="region of interest" description="Disordered" evidence="1">
    <location>
        <begin position="1"/>
        <end position="24"/>
    </location>
</feature>
<organism evidence="2 3">
    <name type="scientific">Streptomyces zhihengii</name>
    <dbReference type="NCBI Taxonomy" id="1818004"/>
    <lineage>
        <taxon>Bacteria</taxon>
        <taxon>Bacillati</taxon>
        <taxon>Actinomycetota</taxon>
        <taxon>Actinomycetes</taxon>
        <taxon>Kitasatosporales</taxon>
        <taxon>Streptomycetaceae</taxon>
        <taxon>Streptomyces</taxon>
    </lineage>
</organism>
<evidence type="ECO:0000313" key="2">
    <source>
        <dbReference type="EMBL" id="MBM9623766.1"/>
    </source>
</evidence>
<gene>
    <name evidence="2" type="ORF">JE024_34815</name>
</gene>
<dbReference type="InterPro" id="IPR011989">
    <property type="entry name" value="ARM-like"/>
</dbReference>
<feature type="region of interest" description="Disordered" evidence="1">
    <location>
        <begin position="389"/>
        <end position="421"/>
    </location>
</feature>
<dbReference type="Gene3D" id="1.25.10.10">
    <property type="entry name" value="Leucine-rich Repeat Variant"/>
    <property type="match status" value="2"/>
</dbReference>
<sequence>MITCADTTPAPSARPARTRAPASAEEALERARSGVIDGWPEWDPEVLAPVVRAALLGAETARDPRALRGADRGEPLYQAVRGIEAGEADRLPELVTALAGTDDPVLEGEALRLARAGLHALVLTPRFVRGVLTGLLTSRAETVVAGALDELAAPWAACLPAVEPAAGLLRTAATAGSALAVAAAHGNGSFLGLAAADPELPPGVRRRALELLGETADRSDIPDLLALAADDPLLFAGPAVDCLRALHRRGHFVAGPGAPAVIDLALADHTVPARTVATILWTTRHTVLRLLLDAAPGDLSWPRRLDLLVALAAQGDGELPVAAGIARLLPAVSAPAPFLRALRELGDPGTEDAVLAALPVAPGASLHALEAVGGARTVRVLAHGLGIAPDETDASAPPAAGSGGAGLHPEPPPPAAVAPPPVPTVAPPLRALRAPALALLWLLADDPDLRRRILARLDPLLLPPRIAADLGGPDARELAVLASHLDPGDPLDALTRLAAHGGPDGLPVLADLLLRVAGACVAARAAGQGPPGTGASGRPGTRESGAAGTPEPVSAGTRTSLAEGGGARVAARTADPEPAVPQEAVDALTALGRRLYERGRIRPRCLLDAPAATAAGHAFAADLALGLVERPGVTAPEQAILLRMVRDLPDAPPGPVRARVHRLLRHPDRHVRKHVVALLARDPDGVAALSARLIRLTGSAGDPQTVRATAAALGEARARWASDALADCLTHPHMEVRKTAAGALARAGTPRAVPALLNRLGRDDNPGLRTLLVAALRALLDDAFPATVRAAAEQEPEGPVRDRLLAALPTAPEPPDADVARLADHGWDPAPALRLARRATAEPEDGRRQLGERLRPLRVYLVDWLDLAAGSAEARRAVLPLLPLLCPEPRAPHEQAALARGVPVLLDGLAEAAGQARDDLLGLLEDAATRLRPALAASVVAAVRVASPRAAGRRSALRLLRACGAVVGRADLDRELAAAGLTTEPDAARERLLHEAFGVAAGQPEVVAGLPEQPAQADDRTRPAHRDGRTPQGTADPSPTAPRAARVRAWRDGLAAAVRDTGDLAAYRAGHPFPGGSRAQVAALAGAHPDATPAARTVLIDWMTDLQPPCAPAWTLGETAAAPAAPARTVRADDLDQPRSAAQRARLLALLASDDRERRSRAAGNLLGGPEPEIRATVLDAYLRDSVDLPDPGALHTALAESGPAVHTADGARPERLALLAAGLVAADADARGPFLPLLLRLWETGPPDARGHAARGLANVPADTLAEHLEPRITAGATGLLDLLAGRPLLRTPALARLRERHPQARLLLVDGPLRGPEAAARDAAALRTLRDRAAPAEALRPPTTEELFALARSGEPRRVRRALTLLTENPAGIVPRQLADLLSELLTHPRAGVRLHAHRVSRTLLDRETHLGLTEVLLNDSQPDVVCRAVRVLAQARRQSAVPALVALLGHGHETVRRAAELGLLRFGPAAVPALRHAAARARPDRRVRYTDLLTRVSSAPPEPGPPAPAPS</sequence>
<dbReference type="SUPFAM" id="SSF48371">
    <property type="entry name" value="ARM repeat"/>
    <property type="match status" value="1"/>
</dbReference>
<proteinExistence type="predicted"/>
<dbReference type="Proteomes" id="UP000664109">
    <property type="component" value="Unassembled WGS sequence"/>
</dbReference>
<feature type="region of interest" description="Disordered" evidence="1">
    <location>
        <begin position="525"/>
        <end position="581"/>
    </location>
</feature>
<dbReference type="Pfam" id="PF13646">
    <property type="entry name" value="HEAT_2"/>
    <property type="match status" value="2"/>
</dbReference>
<dbReference type="SMART" id="SM00567">
    <property type="entry name" value="EZ_HEAT"/>
    <property type="match status" value="5"/>
</dbReference>
<feature type="compositionally biased region" description="Basic and acidic residues" evidence="1">
    <location>
        <begin position="1017"/>
        <end position="1029"/>
    </location>
</feature>
<dbReference type="RefSeq" id="WP_205377853.1">
    <property type="nucleotide sequence ID" value="NZ_JAFEJA010000002.1"/>
</dbReference>
<name>A0ABS2V1Q1_9ACTN</name>
<dbReference type="PANTHER" id="PTHR12697:SF5">
    <property type="entry name" value="DEOXYHYPUSINE HYDROXYLASE"/>
    <property type="match status" value="1"/>
</dbReference>
<feature type="compositionally biased region" description="Pro residues" evidence="1">
    <location>
        <begin position="409"/>
        <end position="421"/>
    </location>
</feature>
<dbReference type="InterPro" id="IPR016024">
    <property type="entry name" value="ARM-type_fold"/>
</dbReference>
<dbReference type="PANTHER" id="PTHR12697">
    <property type="entry name" value="PBS LYASE HEAT-LIKE PROTEIN"/>
    <property type="match status" value="1"/>
</dbReference>
<comment type="caution">
    <text evidence="2">The sequence shown here is derived from an EMBL/GenBank/DDBJ whole genome shotgun (WGS) entry which is preliminary data.</text>
</comment>
<dbReference type="EMBL" id="JAFEJA010000002">
    <property type="protein sequence ID" value="MBM9623766.1"/>
    <property type="molecule type" value="Genomic_DNA"/>
</dbReference>
<evidence type="ECO:0000313" key="3">
    <source>
        <dbReference type="Proteomes" id="UP000664109"/>
    </source>
</evidence>
<feature type="region of interest" description="Disordered" evidence="1">
    <location>
        <begin position="1012"/>
        <end position="1045"/>
    </location>
</feature>
<accession>A0ABS2V1Q1</accession>
<evidence type="ECO:0000256" key="1">
    <source>
        <dbReference type="SAM" id="MobiDB-lite"/>
    </source>
</evidence>
<protein>
    <submittedName>
        <fullName evidence="2">HEAT repeat domain-containing protein</fullName>
    </submittedName>
</protein>
<dbReference type="InterPro" id="IPR004155">
    <property type="entry name" value="PBS_lyase_HEAT"/>
</dbReference>
<reference evidence="2 3" key="1">
    <citation type="journal article" date="2016" name="Arch. Microbiol.">
        <title>Streptomyces zhihengii sp. nov., isolated from rhizospheric soil of Psammosilene tunicoides.</title>
        <authorList>
            <person name="Huang M.J."/>
            <person name="Fei J.J."/>
            <person name="Salam N."/>
            <person name="Kim C.J."/>
            <person name="Hozzein W.N."/>
            <person name="Xiao M."/>
            <person name="Huang H.Q."/>
            <person name="Li W.J."/>
        </authorList>
    </citation>
    <scope>NUCLEOTIDE SEQUENCE [LARGE SCALE GENOMIC DNA]</scope>
    <source>
        <strain evidence="2 3">YIM T102</strain>
    </source>
</reference>